<proteinExistence type="predicted"/>
<evidence type="ECO:0000313" key="4">
    <source>
        <dbReference type="Proteomes" id="UP001174936"/>
    </source>
</evidence>
<accession>A0AA39YNK3</accession>
<name>A0AA39YNK3_9PEZI</name>
<dbReference type="InterPro" id="IPR054586">
    <property type="entry name" value="MACPF_1_fungal"/>
</dbReference>
<evidence type="ECO:0000256" key="1">
    <source>
        <dbReference type="SAM" id="MobiDB-lite"/>
    </source>
</evidence>
<dbReference type="AlphaFoldDB" id="A0AA39YNK3"/>
<dbReference type="Pfam" id="PF22693">
    <property type="entry name" value="MACPF_1"/>
    <property type="match status" value="1"/>
</dbReference>
<feature type="region of interest" description="Disordered" evidence="1">
    <location>
        <begin position="715"/>
        <end position="738"/>
    </location>
</feature>
<sequence length="868" mass="95855">MSPNEVIVAGARNKLSLDEVWKSGEFLIKLCDVTSDEKNITACLRAVRLSGTEPESSDPAGKRADVILSADSKSDAITLGDFRLKVPSSAGLSSRHEFCLSDKTPVSDTTLFSQYLGCLDEEYDVGKATPFLFLRYKKRRSLFNDGAAAKTALDKSGYGYKDDTKIRRPDLVLDESGLTFDGIKGHLIDNEIAKISKDFQVALGDVNRPCELDENGWHFILSNCNAFHGWYLDEVTNEIKIASRPAFRLRPGLNISLEGGRAVSFTKSQQGQTGGTGGLSSAKSKLGDKGKQPAGKDSDEGAGDNPKTSLPKTEGEGLAIPRYLTWDRATITIDCVDNVRHKSSVENNFKRNIFEGNISGGYGGWGVAVAGGWDKSEQTGNGQATNQLERVMIGKYMLPRATVFLGPEDLVATDELITHAMIIQAKGDSNLLREFHKKFGQIFAHEITIGGMLTSDRTVKVNDKNTENQKKEDFKWAIGISPIGPGATANISNSESKQSGSVNTDRNARDRIAFDAVGGESILAFCPQQWCASVSRANNWRIIERSNVQRIVESMSQCATSTLENAPSWFANTKPPPVGNEICIPPSREIYSQFRVRHNLDGGDTRYLIHDIARPVYIRYGGRSLLTPERYDCHLPSFKDLTSANIKPTGSRVTLRGSSPRLIDGSKVTIRTNQKLHNWFLTIIRTGEGVFVPCISTSGHEPIWTIRRSNNVGADGFLPPPLASAQQQQQQQQQQPLQETDPVCFTFDFEDNHRGYWDFSKNKNGHRRRDYPAHTNNRLVLAQSAASPSTGTGTGTGRPCDFLFMVDERKEDGQDYRRLSINGTKFDMRIAECYLDVVASDGTDEKNDIILKTAEQIRAILDLAKEKK</sequence>
<dbReference type="EMBL" id="JAULSV010000001">
    <property type="protein sequence ID" value="KAK0654896.1"/>
    <property type="molecule type" value="Genomic_DNA"/>
</dbReference>
<reference evidence="3" key="1">
    <citation type="submission" date="2023-06" db="EMBL/GenBank/DDBJ databases">
        <title>Genome-scale phylogeny and comparative genomics of the fungal order Sordariales.</title>
        <authorList>
            <consortium name="Lawrence Berkeley National Laboratory"/>
            <person name="Hensen N."/>
            <person name="Bonometti L."/>
            <person name="Westerberg I."/>
            <person name="Brannstrom I.O."/>
            <person name="Guillou S."/>
            <person name="Cros-Aarteil S."/>
            <person name="Calhoun S."/>
            <person name="Haridas S."/>
            <person name="Kuo A."/>
            <person name="Mondo S."/>
            <person name="Pangilinan J."/>
            <person name="Riley R."/>
            <person name="Labutti K."/>
            <person name="Andreopoulos B."/>
            <person name="Lipzen A."/>
            <person name="Chen C."/>
            <person name="Yanf M."/>
            <person name="Daum C."/>
            <person name="Ng V."/>
            <person name="Clum A."/>
            <person name="Steindorff A."/>
            <person name="Ohm R."/>
            <person name="Martin F."/>
            <person name="Silar P."/>
            <person name="Natvig D."/>
            <person name="Lalanne C."/>
            <person name="Gautier V."/>
            <person name="Ament-Velasquez S.L."/>
            <person name="Kruys A."/>
            <person name="Hutchinson M.I."/>
            <person name="Powell A.J."/>
            <person name="Barry K."/>
            <person name="Miller A.N."/>
            <person name="Grigoriev I.V."/>
            <person name="Debuchy R."/>
            <person name="Gladieux P."/>
            <person name="Thoren M.H."/>
            <person name="Johannesson H."/>
        </authorList>
    </citation>
    <scope>NUCLEOTIDE SEQUENCE</scope>
    <source>
        <strain evidence="3">SMH2532-1</strain>
    </source>
</reference>
<evidence type="ECO:0000259" key="2">
    <source>
        <dbReference type="Pfam" id="PF22693"/>
    </source>
</evidence>
<feature type="compositionally biased region" description="Low complexity" evidence="1">
    <location>
        <begin position="726"/>
        <end position="735"/>
    </location>
</feature>
<comment type="caution">
    <text evidence="3">The sequence shown here is derived from an EMBL/GenBank/DDBJ whole genome shotgun (WGS) entry which is preliminary data.</text>
</comment>
<keyword evidence="4" id="KW-1185">Reference proteome</keyword>
<feature type="compositionally biased region" description="Basic and acidic residues" evidence="1">
    <location>
        <begin position="285"/>
        <end position="299"/>
    </location>
</feature>
<protein>
    <recommendedName>
        <fullName evidence="2">MACPF-like domain-containing protein</fullName>
    </recommendedName>
</protein>
<evidence type="ECO:0000313" key="3">
    <source>
        <dbReference type="EMBL" id="KAK0654896.1"/>
    </source>
</evidence>
<feature type="region of interest" description="Disordered" evidence="1">
    <location>
        <begin position="265"/>
        <end position="314"/>
    </location>
</feature>
<organism evidence="3 4">
    <name type="scientific">Cercophora newfieldiana</name>
    <dbReference type="NCBI Taxonomy" id="92897"/>
    <lineage>
        <taxon>Eukaryota</taxon>
        <taxon>Fungi</taxon>
        <taxon>Dikarya</taxon>
        <taxon>Ascomycota</taxon>
        <taxon>Pezizomycotina</taxon>
        <taxon>Sordariomycetes</taxon>
        <taxon>Sordariomycetidae</taxon>
        <taxon>Sordariales</taxon>
        <taxon>Lasiosphaeriaceae</taxon>
        <taxon>Cercophora</taxon>
    </lineage>
</organism>
<feature type="domain" description="MACPF-like" evidence="2">
    <location>
        <begin position="429"/>
        <end position="555"/>
    </location>
</feature>
<gene>
    <name evidence="3" type="ORF">B0T16DRAFT_450646</name>
</gene>
<dbReference type="Proteomes" id="UP001174936">
    <property type="component" value="Unassembled WGS sequence"/>
</dbReference>